<dbReference type="RefSeq" id="WP_162671402.1">
    <property type="nucleotide sequence ID" value="NZ_LR593886.1"/>
</dbReference>
<dbReference type="EMBL" id="LR593886">
    <property type="protein sequence ID" value="VTR97885.1"/>
    <property type="molecule type" value="Genomic_DNA"/>
</dbReference>
<protein>
    <submittedName>
        <fullName evidence="1">Uncharacterized protein</fullName>
    </submittedName>
</protein>
<organism evidence="1 2">
    <name type="scientific">Gemmata massiliana</name>
    <dbReference type="NCBI Taxonomy" id="1210884"/>
    <lineage>
        <taxon>Bacteria</taxon>
        <taxon>Pseudomonadati</taxon>
        <taxon>Planctomycetota</taxon>
        <taxon>Planctomycetia</taxon>
        <taxon>Gemmatales</taxon>
        <taxon>Gemmataceae</taxon>
        <taxon>Gemmata</taxon>
    </lineage>
</organism>
<proteinExistence type="predicted"/>
<dbReference type="KEGG" id="gms:SOIL9_04930"/>
<dbReference type="Proteomes" id="UP000464178">
    <property type="component" value="Chromosome"/>
</dbReference>
<evidence type="ECO:0000313" key="1">
    <source>
        <dbReference type="EMBL" id="VTR97885.1"/>
    </source>
</evidence>
<name>A0A6P2DC09_9BACT</name>
<dbReference type="AlphaFoldDB" id="A0A6P2DC09"/>
<evidence type="ECO:0000313" key="2">
    <source>
        <dbReference type="Proteomes" id="UP000464178"/>
    </source>
</evidence>
<sequence length="123" mass="12891">MSTLSISPAAPRECSDPADLGTITIQYPGANVTCQLPLTVYGIYTAAFFPVITCVATKSTNEGAATHKGDVSIDTVSKSWSASFNILPADKYDFAAQIFHPPCSTPDNTNSVDDVTVQASQGS</sequence>
<accession>A0A6P2DC09</accession>
<keyword evidence="2" id="KW-1185">Reference proteome</keyword>
<gene>
    <name evidence="1" type="ORF">SOIL9_04930</name>
</gene>
<reference evidence="1 2" key="1">
    <citation type="submission" date="2019-05" db="EMBL/GenBank/DDBJ databases">
        <authorList>
            <consortium name="Science for Life Laboratories"/>
        </authorList>
    </citation>
    <scope>NUCLEOTIDE SEQUENCE [LARGE SCALE GENOMIC DNA]</scope>
    <source>
        <strain evidence="1">Soil9</strain>
    </source>
</reference>